<dbReference type="VEuPathDB" id="FungiDB:PLEOSDRAFT_1094726"/>
<name>A0A067N7Z2_PLEO1</name>
<organism evidence="3 4">
    <name type="scientific">Pleurotus ostreatus (strain PC15)</name>
    <name type="common">Oyster mushroom</name>
    <dbReference type="NCBI Taxonomy" id="1137138"/>
    <lineage>
        <taxon>Eukaryota</taxon>
        <taxon>Fungi</taxon>
        <taxon>Dikarya</taxon>
        <taxon>Basidiomycota</taxon>
        <taxon>Agaricomycotina</taxon>
        <taxon>Agaricomycetes</taxon>
        <taxon>Agaricomycetidae</taxon>
        <taxon>Agaricales</taxon>
        <taxon>Pleurotineae</taxon>
        <taxon>Pleurotaceae</taxon>
        <taxon>Pleurotus</taxon>
    </lineage>
</organism>
<dbReference type="AlphaFoldDB" id="A0A067N7Z2"/>
<gene>
    <name evidence="3" type="ORF">PLEOSDRAFT_1094726</name>
</gene>
<evidence type="ECO:0000313" key="3">
    <source>
        <dbReference type="EMBL" id="KDQ23095.1"/>
    </source>
</evidence>
<evidence type="ECO:0000256" key="2">
    <source>
        <dbReference type="SAM" id="SignalP"/>
    </source>
</evidence>
<sequence>MIFTRVLPLFALALSFTLGAVAKPVADAGLIKRADADTADIAAVFNTLKSSTDSILPQIENLVDSGNANSGNIVPLITQLTTSFSTADASLTELKGKPGSGKPGPSKDELAKIIALILIAVIKTLTKVIFKVGLFIPTLSILLIALDIAINKLLLSVDIVAVGLLKLIAGLLFEVAGLLGSIGFTLVFALLKLHGGW</sequence>
<feature type="chain" id="PRO_5001645389" evidence="2">
    <location>
        <begin position="23"/>
        <end position="197"/>
    </location>
</feature>
<evidence type="ECO:0000313" key="4">
    <source>
        <dbReference type="Proteomes" id="UP000027073"/>
    </source>
</evidence>
<keyword evidence="1" id="KW-1133">Transmembrane helix</keyword>
<evidence type="ECO:0000256" key="1">
    <source>
        <dbReference type="SAM" id="Phobius"/>
    </source>
</evidence>
<proteinExistence type="predicted"/>
<dbReference type="Proteomes" id="UP000027073">
    <property type="component" value="Unassembled WGS sequence"/>
</dbReference>
<accession>A0A067N7Z2</accession>
<protein>
    <submittedName>
        <fullName evidence="3">Uncharacterized protein</fullName>
    </submittedName>
</protein>
<reference evidence="4" key="1">
    <citation type="journal article" date="2014" name="Proc. Natl. Acad. Sci. U.S.A.">
        <title>Extensive sampling of basidiomycete genomes demonstrates inadequacy of the white-rot/brown-rot paradigm for wood decay fungi.</title>
        <authorList>
            <person name="Riley R."/>
            <person name="Salamov A.A."/>
            <person name="Brown D.W."/>
            <person name="Nagy L.G."/>
            <person name="Floudas D."/>
            <person name="Held B.W."/>
            <person name="Levasseur A."/>
            <person name="Lombard V."/>
            <person name="Morin E."/>
            <person name="Otillar R."/>
            <person name="Lindquist E.A."/>
            <person name="Sun H."/>
            <person name="LaButti K.M."/>
            <person name="Schmutz J."/>
            <person name="Jabbour D."/>
            <person name="Luo H."/>
            <person name="Baker S.E."/>
            <person name="Pisabarro A.G."/>
            <person name="Walton J.D."/>
            <person name="Blanchette R.A."/>
            <person name="Henrissat B."/>
            <person name="Martin F."/>
            <person name="Cullen D."/>
            <person name="Hibbett D.S."/>
            <person name="Grigoriev I.V."/>
        </authorList>
    </citation>
    <scope>NUCLEOTIDE SEQUENCE [LARGE SCALE GENOMIC DNA]</scope>
    <source>
        <strain evidence="4">PC15</strain>
    </source>
</reference>
<dbReference type="OrthoDB" id="3047584at2759"/>
<feature type="signal peptide" evidence="2">
    <location>
        <begin position="1"/>
        <end position="22"/>
    </location>
</feature>
<keyword evidence="1" id="KW-0472">Membrane</keyword>
<feature type="transmembrane region" description="Helical" evidence="1">
    <location>
        <begin position="167"/>
        <end position="191"/>
    </location>
</feature>
<dbReference type="HOGENOM" id="CLU_115519_2_0_1"/>
<dbReference type="EMBL" id="KL198013">
    <property type="protein sequence ID" value="KDQ23095.1"/>
    <property type="molecule type" value="Genomic_DNA"/>
</dbReference>
<keyword evidence="1" id="KW-0812">Transmembrane</keyword>
<keyword evidence="2" id="KW-0732">Signal</keyword>
<dbReference type="InParanoid" id="A0A067N7Z2"/>
<feature type="transmembrane region" description="Helical" evidence="1">
    <location>
        <begin position="133"/>
        <end position="155"/>
    </location>
</feature>